<keyword evidence="11" id="KW-0449">Lipoprotein</keyword>
<reference evidence="11 12" key="1">
    <citation type="submission" date="2012-02" db="EMBL/GenBank/DDBJ databases">
        <title>Complete sequence of chromosome of Singulisphaera acidiphila DSM 18658.</title>
        <authorList>
            <consortium name="US DOE Joint Genome Institute (JGI-PGF)"/>
            <person name="Lucas S."/>
            <person name="Copeland A."/>
            <person name="Lapidus A."/>
            <person name="Glavina del Rio T."/>
            <person name="Dalin E."/>
            <person name="Tice H."/>
            <person name="Bruce D."/>
            <person name="Goodwin L."/>
            <person name="Pitluck S."/>
            <person name="Peters L."/>
            <person name="Ovchinnikova G."/>
            <person name="Chertkov O."/>
            <person name="Kyrpides N."/>
            <person name="Mavromatis K."/>
            <person name="Ivanova N."/>
            <person name="Brettin T."/>
            <person name="Detter J.C."/>
            <person name="Han C."/>
            <person name="Larimer F."/>
            <person name="Land M."/>
            <person name="Hauser L."/>
            <person name="Markowitz V."/>
            <person name="Cheng J.-F."/>
            <person name="Hugenholtz P."/>
            <person name="Woyke T."/>
            <person name="Wu D."/>
            <person name="Tindall B."/>
            <person name="Pomrenke H."/>
            <person name="Brambilla E."/>
            <person name="Klenk H.-P."/>
            <person name="Eisen J.A."/>
        </authorList>
    </citation>
    <scope>NUCLEOTIDE SEQUENCE [LARGE SCALE GENOMIC DNA]</scope>
    <source>
        <strain evidence="12">ATCC BAA-1392 / DSM 18658 / VKM B-2454 / MOB10</strain>
    </source>
</reference>
<dbReference type="GO" id="GO:0006508">
    <property type="term" value="P:proteolysis"/>
    <property type="evidence" value="ECO:0007669"/>
    <property type="project" value="UniProtKB-KW"/>
</dbReference>
<dbReference type="EC" id="3.4.23.36" evidence="9"/>
<dbReference type="NCBIfam" id="TIGR00077">
    <property type="entry name" value="lspA"/>
    <property type="match status" value="1"/>
</dbReference>
<comment type="function">
    <text evidence="9">This protein specifically catalyzes the removal of signal peptides from prolipoproteins.</text>
</comment>
<keyword evidence="4 9" id="KW-0812">Transmembrane</keyword>
<comment type="catalytic activity">
    <reaction evidence="9">
        <text>Release of signal peptides from bacterial membrane prolipoproteins. Hydrolyzes -Xaa-Yaa-Zaa-|-(S,diacylglyceryl)Cys-, in which Xaa is hydrophobic (preferably Leu), and Yaa (Ala or Ser) and Zaa (Gly or Ala) have small, neutral side chains.</text>
        <dbReference type="EC" id="3.4.23.36"/>
    </reaction>
</comment>
<feature type="transmembrane region" description="Helical" evidence="9">
    <location>
        <begin position="103"/>
        <end position="122"/>
    </location>
</feature>
<evidence type="ECO:0000256" key="5">
    <source>
        <dbReference type="ARBA" id="ARBA00022750"/>
    </source>
</evidence>
<evidence type="ECO:0000313" key="11">
    <source>
        <dbReference type="EMBL" id="AGA30192.1"/>
    </source>
</evidence>
<dbReference type="AlphaFoldDB" id="L0DLR6"/>
<dbReference type="STRING" id="886293.Sinac_6087"/>
<dbReference type="eggNOG" id="COG0597">
    <property type="taxonomic scope" value="Bacteria"/>
</dbReference>
<gene>
    <name evidence="9" type="primary">lspA</name>
    <name evidence="11" type="ordered locus">Sinac_6087</name>
</gene>
<keyword evidence="2 9" id="KW-1003">Cell membrane</keyword>
<dbReference type="Proteomes" id="UP000010798">
    <property type="component" value="Chromosome"/>
</dbReference>
<dbReference type="PANTHER" id="PTHR33695">
    <property type="entry name" value="LIPOPROTEIN SIGNAL PEPTIDASE"/>
    <property type="match status" value="1"/>
</dbReference>
<keyword evidence="5 9" id="KW-0064">Aspartyl protease</keyword>
<feature type="transmembrane region" description="Helical" evidence="9">
    <location>
        <begin position="142"/>
        <end position="162"/>
    </location>
</feature>
<evidence type="ECO:0000256" key="1">
    <source>
        <dbReference type="ARBA" id="ARBA00006139"/>
    </source>
</evidence>
<evidence type="ECO:0000256" key="9">
    <source>
        <dbReference type="HAMAP-Rule" id="MF_00161"/>
    </source>
</evidence>
<evidence type="ECO:0000256" key="2">
    <source>
        <dbReference type="ARBA" id="ARBA00022475"/>
    </source>
</evidence>
<sequence length="181" mass="19330">MNESVGWTRWALFWTIALGGAAFDLATKAIIFSRVGPPGSRPVSVIPNILELHTSFNRGALWGFGRSLPNSSLVFAGLSVIAALAILYYLFVYGGASDARLTAALGLIMAGALGNCYDRVVLGHVRDFAHFHVDAVGFDCAIFNFADNMLIAGAIVIMFLAVRTEQPEPPKASLEHSVSSS</sequence>
<evidence type="ECO:0000256" key="4">
    <source>
        <dbReference type="ARBA" id="ARBA00022692"/>
    </source>
</evidence>
<organism evidence="11 12">
    <name type="scientific">Singulisphaera acidiphila (strain ATCC BAA-1392 / DSM 18658 / VKM B-2454 / MOB10)</name>
    <dbReference type="NCBI Taxonomy" id="886293"/>
    <lineage>
        <taxon>Bacteria</taxon>
        <taxon>Pseudomonadati</taxon>
        <taxon>Planctomycetota</taxon>
        <taxon>Planctomycetia</taxon>
        <taxon>Isosphaerales</taxon>
        <taxon>Isosphaeraceae</taxon>
        <taxon>Singulisphaera</taxon>
    </lineage>
</organism>
<evidence type="ECO:0000256" key="7">
    <source>
        <dbReference type="ARBA" id="ARBA00022989"/>
    </source>
</evidence>
<dbReference type="UniPathway" id="UPA00665"/>
<proteinExistence type="inferred from homology"/>
<evidence type="ECO:0000256" key="6">
    <source>
        <dbReference type="ARBA" id="ARBA00022801"/>
    </source>
</evidence>
<dbReference type="EMBL" id="CP003364">
    <property type="protein sequence ID" value="AGA30192.1"/>
    <property type="molecule type" value="Genomic_DNA"/>
</dbReference>
<dbReference type="RefSeq" id="WP_015249282.1">
    <property type="nucleotide sequence ID" value="NC_019892.1"/>
</dbReference>
<feature type="active site" evidence="9">
    <location>
        <position position="127"/>
    </location>
</feature>
<keyword evidence="12" id="KW-1185">Reference proteome</keyword>
<keyword evidence="6 9" id="KW-0378">Hydrolase</keyword>
<dbReference type="GO" id="GO:0005886">
    <property type="term" value="C:plasma membrane"/>
    <property type="evidence" value="ECO:0007669"/>
    <property type="project" value="UniProtKB-SubCell"/>
</dbReference>
<keyword evidence="9" id="KW-0997">Cell inner membrane</keyword>
<accession>L0DLR6</accession>
<evidence type="ECO:0000256" key="8">
    <source>
        <dbReference type="ARBA" id="ARBA00023136"/>
    </source>
</evidence>
<dbReference type="PANTHER" id="PTHR33695:SF1">
    <property type="entry name" value="LIPOPROTEIN SIGNAL PEPTIDASE"/>
    <property type="match status" value="1"/>
</dbReference>
<comment type="subcellular location">
    <subcellularLocation>
        <location evidence="9">Cell inner membrane</location>
        <topology evidence="9">Multi-pass membrane protein</topology>
    </subcellularLocation>
</comment>
<dbReference type="PRINTS" id="PR00781">
    <property type="entry name" value="LIPOSIGPTASE"/>
</dbReference>
<evidence type="ECO:0000256" key="3">
    <source>
        <dbReference type="ARBA" id="ARBA00022670"/>
    </source>
</evidence>
<dbReference type="GO" id="GO:0004190">
    <property type="term" value="F:aspartic-type endopeptidase activity"/>
    <property type="evidence" value="ECO:0007669"/>
    <property type="project" value="UniProtKB-UniRule"/>
</dbReference>
<feature type="active site" evidence="9">
    <location>
        <position position="147"/>
    </location>
</feature>
<comment type="similarity">
    <text evidence="1 9 10">Belongs to the peptidase A8 family.</text>
</comment>
<evidence type="ECO:0000256" key="10">
    <source>
        <dbReference type="RuleBase" id="RU004181"/>
    </source>
</evidence>
<dbReference type="HOGENOM" id="CLU_083252_3_1_0"/>
<dbReference type="InterPro" id="IPR001872">
    <property type="entry name" value="Peptidase_A8"/>
</dbReference>
<dbReference type="Pfam" id="PF01252">
    <property type="entry name" value="Peptidase_A8"/>
    <property type="match status" value="1"/>
</dbReference>
<keyword evidence="8 9" id="KW-0472">Membrane</keyword>
<comment type="pathway">
    <text evidence="9">Protein modification; lipoprotein biosynthesis (signal peptide cleavage).</text>
</comment>
<name>L0DLR6_SINAD</name>
<keyword evidence="7 9" id="KW-1133">Transmembrane helix</keyword>
<feature type="transmembrane region" description="Helical" evidence="9">
    <location>
        <begin position="12"/>
        <end position="32"/>
    </location>
</feature>
<feature type="transmembrane region" description="Helical" evidence="9">
    <location>
        <begin position="72"/>
        <end position="91"/>
    </location>
</feature>
<protein>
    <recommendedName>
        <fullName evidence="9">Lipoprotein signal peptidase</fullName>
        <ecNumber evidence="9">3.4.23.36</ecNumber>
    </recommendedName>
    <alternativeName>
        <fullName evidence="9">Prolipoprotein signal peptidase</fullName>
    </alternativeName>
    <alternativeName>
        <fullName evidence="9">Signal peptidase II</fullName>
        <shortName evidence="9">SPase II</shortName>
    </alternativeName>
</protein>
<dbReference type="HAMAP" id="MF_00161">
    <property type="entry name" value="LspA"/>
    <property type="match status" value="1"/>
</dbReference>
<keyword evidence="3 9" id="KW-0645">Protease</keyword>
<dbReference type="KEGG" id="saci:Sinac_6087"/>
<evidence type="ECO:0000313" key="12">
    <source>
        <dbReference type="Proteomes" id="UP000010798"/>
    </source>
</evidence>
<dbReference type="OrthoDB" id="9810259at2"/>